<accession>A0A7W8AAU3</accession>
<proteinExistence type="predicted"/>
<dbReference type="PANTHER" id="PTHR43289:SF34">
    <property type="entry name" value="SERINE_THREONINE-PROTEIN KINASE YBDM-RELATED"/>
    <property type="match status" value="1"/>
</dbReference>
<dbReference type="SUPFAM" id="SSF56112">
    <property type="entry name" value="Protein kinase-like (PK-like)"/>
    <property type="match status" value="1"/>
</dbReference>
<keyword evidence="4 5" id="KW-0067">ATP-binding</keyword>
<dbReference type="Proteomes" id="UP000568380">
    <property type="component" value="Unassembled WGS sequence"/>
</dbReference>
<evidence type="ECO:0000256" key="3">
    <source>
        <dbReference type="ARBA" id="ARBA00022777"/>
    </source>
</evidence>
<dbReference type="GO" id="GO:0005524">
    <property type="term" value="F:ATP binding"/>
    <property type="evidence" value="ECO:0007669"/>
    <property type="project" value="UniProtKB-UniRule"/>
</dbReference>
<keyword evidence="2 5" id="KW-0547">Nucleotide-binding</keyword>
<gene>
    <name evidence="7" type="ORF">HNR40_007281</name>
</gene>
<protein>
    <submittedName>
        <fullName evidence="7">Serine/threonine protein kinase</fullName>
    </submittedName>
</protein>
<feature type="domain" description="Protein kinase" evidence="6">
    <location>
        <begin position="1"/>
        <end position="173"/>
    </location>
</feature>
<dbReference type="AlphaFoldDB" id="A0A7W8AAU3"/>
<dbReference type="InterPro" id="IPR017441">
    <property type="entry name" value="Protein_kinase_ATP_BS"/>
</dbReference>
<keyword evidence="1" id="KW-0808">Transferase</keyword>
<dbReference type="GO" id="GO:0004674">
    <property type="term" value="F:protein serine/threonine kinase activity"/>
    <property type="evidence" value="ECO:0007669"/>
    <property type="project" value="UniProtKB-KW"/>
</dbReference>
<dbReference type="RefSeq" id="WP_184969407.1">
    <property type="nucleotide sequence ID" value="NZ_JACHIN010000011.1"/>
</dbReference>
<evidence type="ECO:0000313" key="7">
    <source>
        <dbReference type="EMBL" id="MBB5081786.1"/>
    </source>
</evidence>
<dbReference type="PROSITE" id="PS00107">
    <property type="entry name" value="PROTEIN_KINASE_ATP"/>
    <property type="match status" value="1"/>
</dbReference>
<evidence type="ECO:0000259" key="6">
    <source>
        <dbReference type="PROSITE" id="PS50011"/>
    </source>
</evidence>
<dbReference type="Gene3D" id="1.10.510.10">
    <property type="entry name" value="Transferase(Phosphotransferase) domain 1"/>
    <property type="match status" value="1"/>
</dbReference>
<dbReference type="InterPro" id="IPR011009">
    <property type="entry name" value="Kinase-like_dom_sf"/>
</dbReference>
<evidence type="ECO:0000256" key="5">
    <source>
        <dbReference type="PROSITE-ProRule" id="PRU10141"/>
    </source>
</evidence>
<keyword evidence="7" id="KW-0723">Serine/threonine-protein kinase</keyword>
<dbReference type="Gene3D" id="3.30.200.20">
    <property type="entry name" value="Phosphorylase Kinase, domain 1"/>
    <property type="match status" value="1"/>
</dbReference>
<keyword evidence="8" id="KW-1185">Reference proteome</keyword>
<dbReference type="SMART" id="SM00220">
    <property type="entry name" value="S_TKc"/>
    <property type="match status" value="1"/>
</dbReference>
<keyword evidence="3 7" id="KW-0418">Kinase</keyword>
<sequence length="227" mass="24228">MARLGEGGMGQVFLALSPGGQPAAVKVIRQEFARDAEFGRRFASEVGAVRRVRGAHLAPLPDADPQAERPWLATTYVAGPTLRDLVAEQAAGRAVGPASDVFALGSTLYFLATGREAFAAENEWAVAHRVVADDPDVSALPPPLRRLITACLHKDPDRRPAPAQVLTCCEDELGVALGPGAWMGSPVPARRSRRAPAHCAPSPPISSIPRVPARRCVRRPPWCQWAA</sequence>
<dbReference type="PANTHER" id="PTHR43289">
    <property type="entry name" value="MITOGEN-ACTIVATED PROTEIN KINASE KINASE KINASE 20-RELATED"/>
    <property type="match status" value="1"/>
</dbReference>
<feature type="binding site" evidence="5">
    <location>
        <position position="26"/>
    </location>
    <ligand>
        <name>ATP</name>
        <dbReference type="ChEBI" id="CHEBI:30616"/>
    </ligand>
</feature>
<evidence type="ECO:0000313" key="8">
    <source>
        <dbReference type="Proteomes" id="UP000568380"/>
    </source>
</evidence>
<organism evidence="7 8">
    <name type="scientific">Nonomuraea endophytica</name>
    <dbReference type="NCBI Taxonomy" id="714136"/>
    <lineage>
        <taxon>Bacteria</taxon>
        <taxon>Bacillati</taxon>
        <taxon>Actinomycetota</taxon>
        <taxon>Actinomycetes</taxon>
        <taxon>Streptosporangiales</taxon>
        <taxon>Streptosporangiaceae</taxon>
        <taxon>Nonomuraea</taxon>
    </lineage>
</organism>
<evidence type="ECO:0000256" key="2">
    <source>
        <dbReference type="ARBA" id="ARBA00022741"/>
    </source>
</evidence>
<evidence type="ECO:0000256" key="4">
    <source>
        <dbReference type="ARBA" id="ARBA00022840"/>
    </source>
</evidence>
<reference evidence="7 8" key="1">
    <citation type="submission" date="2020-08" db="EMBL/GenBank/DDBJ databases">
        <title>Genomic Encyclopedia of Type Strains, Phase IV (KMG-IV): sequencing the most valuable type-strain genomes for metagenomic binning, comparative biology and taxonomic classification.</title>
        <authorList>
            <person name="Goeker M."/>
        </authorList>
    </citation>
    <scope>NUCLEOTIDE SEQUENCE [LARGE SCALE GENOMIC DNA]</scope>
    <source>
        <strain evidence="7 8">DSM 45385</strain>
    </source>
</reference>
<dbReference type="EMBL" id="JACHIN010000011">
    <property type="protein sequence ID" value="MBB5081786.1"/>
    <property type="molecule type" value="Genomic_DNA"/>
</dbReference>
<dbReference type="InterPro" id="IPR000719">
    <property type="entry name" value="Prot_kinase_dom"/>
</dbReference>
<evidence type="ECO:0000256" key="1">
    <source>
        <dbReference type="ARBA" id="ARBA00022679"/>
    </source>
</evidence>
<comment type="caution">
    <text evidence="7">The sequence shown here is derived from an EMBL/GenBank/DDBJ whole genome shotgun (WGS) entry which is preliminary data.</text>
</comment>
<name>A0A7W8AAU3_9ACTN</name>
<dbReference type="PROSITE" id="PS50011">
    <property type="entry name" value="PROTEIN_KINASE_DOM"/>
    <property type="match status" value="1"/>
</dbReference>